<protein>
    <submittedName>
        <fullName evidence="1">Uncharacterized protein</fullName>
    </submittedName>
</protein>
<comment type="caution">
    <text evidence="1">The sequence shown here is derived from an EMBL/GenBank/DDBJ whole genome shotgun (WGS) entry which is preliminary data.</text>
</comment>
<dbReference type="Proteomes" id="UP000663874">
    <property type="component" value="Unassembled WGS sequence"/>
</dbReference>
<proteinExistence type="predicted"/>
<evidence type="ECO:0000313" key="2">
    <source>
        <dbReference type="EMBL" id="CAF1518379.1"/>
    </source>
</evidence>
<dbReference type="EMBL" id="CAJOBE010015299">
    <property type="protein sequence ID" value="CAF4188194.1"/>
    <property type="molecule type" value="Genomic_DNA"/>
</dbReference>
<dbReference type="AlphaFoldDB" id="A0A815NT85"/>
<name>A0A815NT85_9BILA</name>
<reference evidence="1" key="1">
    <citation type="submission" date="2021-02" db="EMBL/GenBank/DDBJ databases">
        <authorList>
            <person name="Nowell W R."/>
        </authorList>
    </citation>
    <scope>NUCLEOTIDE SEQUENCE</scope>
</reference>
<dbReference type="EMBL" id="CAJNOU010007084">
    <property type="protein sequence ID" value="CAF1518379.1"/>
    <property type="molecule type" value="Genomic_DNA"/>
</dbReference>
<dbReference type="OrthoDB" id="4189at2759"/>
<evidence type="ECO:0000313" key="4">
    <source>
        <dbReference type="Proteomes" id="UP000663882"/>
    </source>
</evidence>
<evidence type="ECO:0000313" key="3">
    <source>
        <dbReference type="EMBL" id="CAF4188194.1"/>
    </source>
</evidence>
<organism evidence="1 4">
    <name type="scientific">Rotaria sordida</name>
    <dbReference type="NCBI Taxonomy" id="392033"/>
    <lineage>
        <taxon>Eukaryota</taxon>
        <taxon>Metazoa</taxon>
        <taxon>Spiralia</taxon>
        <taxon>Gnathifera</taxon>
        <taxon>Rotifera</taxon>
        <taxon>Eurotatoria</taxon>
        <taxon>Bdelloidea</taxon>
        <taxon>Philodinida</taxon>
        <taxon>Philodinidae</taxon>
        <taxon>Rotaria</taxon>
    </lineage>
</organism>
<feature type="non-terminal residue" evidence="1">
    <location>
        <position position="1"/>
    </location>
</feature>
<dbReference type="EMBL" id="CAJNOO010006065">
    <property type="protein sequence ID" value="CAF1437778.1"/>
    <property type="molecule type" value="Genomic_DNA"/>
</dbReference>
<gene>
    <name evidence="3" type="ORF">FNK824_LOCUS35601</name>
    <name evidence="1" type="ORF">RFH988_LOCUS36226</name>
    <name evidence="2" type="ORF">SEV965_LOCUS36901</name>
</gene>
<evidence type="ECO:0000313" key="1">
    <source>
        <dbReference type="EMBL" id="CAF1437778.1"/>
    </source>
</evidence>
<dbReference type="Proteomes" id="UP000663889">
    <property type="component" value="Unassembled WGS sequence"/>
</dbReference>
<dbReference type="Proteomes" id="UP000663882">
    <property type="component" value="Unassembled WGS sequence"/>
</dbReference>
<sequence length="60" mass="6968">SLEKSKPLNSFKVNNNYVQIYDTTLDENIGLNKCLWSHNGQQIILGDDQGKLRLRDINEY</sequence>
<accession>A0A815NT85</accession>